<evidence type="ECO:0008006" key="3">
    <source>
        <dbReference type="Google" id="ProtNLM"/>
    </source>
</evidence>
<sequence>MNNTAAGLFTGLLLALAFIWGGSSGLFLAAAFGAIGLTLGAHRDGYIDLGALLRSRGRG</sequence>
<dbReference type="HOGENOM" id="CLU_196127_1_1_11"/>
<protein>
    <recommendedName>
        <fullName evidence="3">DUF2273 domain-containing protein</fullName>
    </recommendedName>
</protein>
<proteinExistence type="predicted"/>
<name>F6EHX6_HOYSD</name>
<reference evidence="1 2" key="1">
    <citation type="journal article" date="2011" name="J. Bacteriol.">
        <title>Complete genome sequence of Amycolicicoccus subflavus DQS3-9A1T, an actinomycete isolated from crude oil-polluted soil.</title>
        <authorList>
            <person name="Cai M."/>
            <person name="Chen W.M."/>
            <person name="Nie Y."/>
            <person name="Chi C.Q."/>
            <person name="Wang Y.N."/>
            <person name="Tang Y.Q."/>
            <person name="Li G.Y."/>
            <person name="Wu X.L."/>
        </authorList>
    </citation>
    <scope>NUCLEOTIDE SEQUENCE [LARGE SCALE GENOMIC DNA]</scope>
    <source>
        <strain evidence="2">DSM 45089 / DQS3-9A1</strain>
    </source>
</reference>
<accession>F6EHX6</accession>
<organism evidence="1 2">
    <name type="scientific">Hoyosella subflava (strain DSM 45089 / JCM 17490 / NBRC 109087 / DQS3-9A1)</name>
    <name type="common">Amycolicicoccus subflavus</name>
    <dbReference type="NCBI Taxonomy" id="443218"/>
    <lineage>
        <taxon>Bacteria</taxon>
        <taxon>Bacillati</taxon>
        <taxon>Actinomycetota</taxon>
        <taxon>Actinomycetes</taxon>
        <taxon>Mycobacteriales</taxon>
        <taxon>Hoyosellaceae</taxon>
        <taxon>Hoyosella</taxon>
    </lineage>
</organism>
<dbReference type="EMBL" id="CP002786">
    <property type="protein sequence ID" value="AEF38924.1"/>
    <property type="molecule type" value="Genomic_DNA"/>
</dbReference>
<dbReference type="KEGG" id="asd:AS9A_0467"/>
<keyword evidence="2" id="KW-1185">Reference proteome</keyword>
<dbReference type="Proteomes" id="UP000009235">
    <property type="component" value="Chromosome"/>
</dbReference>
<dbReference type="AlphaFoldDB" id="F6EHX6"/>
<gene>
    <name evidence="1" type="ordered locus">AS9A_0467</name>
</gene>
<evidence type="ECO:0000313" key="2">
    <source>
        <dbReference type="Proteomes" id="UP000009235"/>
    </source>
</evidence>
<dbReference type="RefSeq" id="WP_013805275.1">
    <property type="nucleotide sequence ID" value="NC_015564.1"/>
</dbReference>
<evidence type="ECO:0000313" key="1">
    <source>
        <dbReference type="EMBL" id="AEF38924.1"/>
    </source>
</evidence>
<dbReference type="STRING" id="443218.AS9A_0467"/>